<dbReference type="AlphaFoldDB" id="A0A6I4NN34"/>
<evidence type="ECO:0000313" key="3">
    <source>
        <dbReference type="EMBL" id="MWB95533.1"/>
    </source>
</evidence>
<dbReference type="InterPro" id="IPR024623">
    <property type="entry name" value="YtxH"/>
</dbReference>
<keyword evidence="2" id="KW-0472">Membrane</keyword>
<comment type="caution">
    <text evidence="3">The sequence shown here is derived from an EMBL/GenBank/DDBJ whole genome shotgun (WGS) entry which is preliminary data.</text>
</comment>
<keyword evidence="4" id="KW-1185">Reference proteome</keyword>
<evidence type="ECO:0000256" key="2">
    <source>
        <dbReference type="SAM" id="Phobius"/>
    </source>
</evidence>
<protein>
    <submittedName>
        <fullName evidence="3">YtxH domain-containing protein</fullName>
    </submittedName>
</protein>
<name>A0A6I4NN34_9FLAO</name>
<evidence type="ECO:0000256" key="1">
    <source>
        <dbReference type="SAM" id="Coils"/>
    </source>
</evidence>
<organism evidence="3 4">
    <name type="scientific">Flavobacterium hydrocarbonoxydans</name>
    <dbReference type="NCBI Taxonomy" id="2683249"/>
    <lineage>
        <taxon>Bacteria</taxon>
        <taxon>Pseudomonadati</taxon>
        <taxon>Bacteroidota</taxon>
        <taxon>Flavobacteriia</taxon>
        <taxon>Flavobacteriales</taxon>
        <taxon>Flavobacteriaceae</taxon>
        <taxon>Flavobacterium</taxon>
    </lineage>
</organism>
<accession>A0A6I4NN34</accession>
<feature type="transmembrane region" description="Helical" evidence="2">
    <location>
        <begin position="6"/>
        <end position="25"/>
    </location>
</feature>
<keyword evidence="2" id="KW-0812">Transmembrane</keyword>
<feature type="coiled-coil region" evidence="1">
    <location>
        <begin position="66"/>
        <end position="97"/>
    </location>
</feature>
<keyword evidence="1" id="KW-0175">Coiled coil</keyword>
<sequence>MKTSSTILGIVGAAAAGALLGVLFAPDKGSNTRKKIKDKSKDYGDNLKGKVDGVMSKLSASGHDIIEEGKAKFNQVKEEFNAAKDEAKNTVNTVKTNY</sequence>
<proteinExistence type="predicted"/>
<evidence type="ECO:0000313" key="4">
    <source>
        <dbReference type="Proteomes" id="UP000471501"/>
    </source>
</evidence>
<dbReference type="Proteomes" id="UP000471501">
    <property type="component" value="Unassembled WGS sequence"/>
</dbReference>
<dbReference type="EMBL" id="WSTB01000007">
    <property type="protein sequence ID" value="MWB95533.1"/>
    <property type="molecule type" value="Genomic_DNA"/>
</dbReference>
<gene>
    <name evidence="3" type="ORF">GON26_14275</name>
</gene>
<reference evidence="3 4" key="1">
    <citation type="submission" date="2019-12" db="EMBL/GenBank/DDBJ databases">
        <authorList>
            <person name="Kim Y.S."/>
        </authorList>
    </citation>
    <scope>NUCLEOTIDE SEQUENCE [LARGE SCALE GENOMIC DNA]</scope>
    <source>
        <strain evidence="3 4">GA093</strain>
    </source>
</reference>
<dbReference type="Pfam" id="PF12732">
    <property type="entry name" value="YtxH"/>
    <property type="match status" value="1"/>
</dbReference>
<dbReference type="RefSeq" id="WP_160375456.1">
    <property type="nucleotide sequence ID" value="NZ_WSTB01000007.1"/>
</dbReference>
<keyword evidence="2" id="KW-1133">Transmembrane helix</keyword>